<dbReference type="AlphaFoldDB" id="A0A177CCP7"/>
<dbReference type="Proteomes" id="UP000077069">
    <property type="component" value="Unassembled WGS sequence"/>
</dbReference>
<organism evidence="1 2">
    <name type="scientific">Paraphaeosphaeria sporulosa</name>
    <dbReference type="NCBI Taxonomy" id="1460663"/>
    <lineage>
        <taxon>Eukaryota</taxon>
        <taxon>Fungi</taxon>
        <taxon>Dikarya</taxon>
        <taxon>Ascomycota</taxon>
        <taxon>Pezizomycotina</taxon>
        <taxon>Dothideomycetes</taxon>
        <taxon>Pleosporomycetidae</taxon>
        <taxon>Pleosporales</taxon>
        <taxon>Massarineae</taxon>
        <taxon>Didymosphaeriaceae</taxon>
        <taxon>Paraphaeosphaeria</taxon>
    </lineage>
</organism>
<reference evidence="1 2" key="1">
    <citation type="submission" date="2016-05" db="EMBL/GenBank/DDBJ databases">
        <title>Comparative analysis of secretome profiles of manganese(II)-oxidizing ascomycete fungi.</title>
        <authorList>
            <consortium name="DOE Joint Genome Institute"/>
            <person name="Zeiner C.A."/>
            <person name="Purvine S.O."/>
            <person name="Zink E.M."/>
            <person name="Wu S."/>
            <person name="Pasa-Tolic L."/>
            <person name="Chaput D.L."/>
            <person name="Haridas S."/>
            <person name="Grigoriev I.V."/>
            <person name="Santelli C.M."/>
            <person name="Hansel C.M."/>
        </authorList>
    </citation>
    <scope>NUCLEOTIDE SEQUENCE [LARGE SCALE GENOMIC DNA]</scope>
    <source>
        <strain evidence="1 2">AP3s5-JAC2a</strain>
    </source>
</reference>
<proteinExistence type="predicted"/>
<dbReference type="OrthoDB" id="3727999at2759"/>
<dbReference type="EMBL" id="KV441553">
    <property type="protein sequence ID" value="OAG04951.1"/>
    <property type="molecule type" value="Genomic_DNA"/>
</dbReference>
<dbReference type="RefSeq" id="XP_018035316.1">
    <property type="nucleotide sequence ID" value="XM_018174511.1"/>
</dbReference>
<name>A0A177CCP7_9PLEO</name>
<gene>
    <name evidence="1" type="ORF">CC84DRAFT_1093419</name>
</gene>
<evidence type="ECO:0000313" key="2">
    <source>
        <dbReference type="Proteomes" id="UP000077069"/>
    </source>
</evidence>
<evidence type="ECO:0000313" key="1">
    <source>
        <dbReference type="EMBL" id="OAG04951.1"/>
    </source>
</evidence>
<dbReference type="GeneID" id="28757997"/>
<protein>
    <submittedName>
        <fullName evidence="1">Uncharacterized protein</fullName>
    </submittedName>
</protein>
<keyword evidence="2" id="KW-1185">Reference proteome</keyword>
<sequence length="77" mass="8786">MSTSYLSIYDLLRIAYTYEAQALAAEWRKDGFIESIASCPTPEICKNAESSPCYEALETDFTQKYARRKRDSCVPMS</sequence>
<dbReference type="InParanoid" id="A0A177CCP7"/>
<accession>A0A177CCP7</accession>